<accession>A0AAU9Y181</accession>
<feature type="transmembrane region" description="Helical" evidence="1">
    <location>
        <begin position="269"/>
        <end position="292"/>
    </location>
</feature>
<dbReference type="SUPFAM" id="SSF48726">
    <property type="entry name" value="Immunoglobulin"/>
    <property type="match status" value="1"/>
</dbReference>
<dbReference type="Proteomes" id="UP001159428">
    <property type="component" value="Unassembled WGS sequence"/>
</dbReference>
<name>A0AAU9Y181_9CNID</name>
<feature type="chain" id="PRO_5044021144" evidence="2">
    <location>
        <begin position="18"/>
        <end position="343"/>
    </location>
</feature>
<dbReference type="InterPro" id="IPR013783">
    <property type="entry name" value="Ig-like_fold"/>
</dbReference>
<evidence type="ECO:0000256" key="1">
    <source>
        <dbReference type="SAM" id="Phobius"/>
    </source>
</evidence>
<keyword evidence="1" id="KW-0812">Transmembrane</keyword>
<protein>
    <submittedName>
        <fullName evidence="3">Uncharacterized protein</fullName>
    </submittedName>
</protein>
<organism evidence="3 4">
    <name type="scientific">Pocillopora meandrina</name>
    <dbReference type="NCBI Taxonomy" id="46732"/>
    <lineage>
        <taxon>Eukaryota</taxon>
        <taxon>Metazoa</taxon>
        <taxon>Cnidaria</taxon>
        <taxon>Anthozoa</taxon>
        <taxon>Hexacorallia</taxon>
        <taxon>Scleractinia</taxon>
        <taxon>Astrocoeniina</taxon>
        <taxon>Pocilloporidae</taxon>
        <taxon>Pocillopora</taxon>
    </lineage>
</organism>
<keyword evidence="4" id="KW-1185">Reference proteome</keyword>
<dbReference type="Gene3D" id="2.60.40.10">
    <property type="entry name" value="Immunoglobulins"/>
    <property type="match status" value="1"/>
</dbReference>
<keyword evidence="1" id="KW-1133">Transmembrane helix</keyword>
<feature type="signal peptide" evidence="2">
    <location>
        <begin position="1"/>
        <end position="17"/>
    </location>
</feature>
<proteinExistence type="predicted"/>
<reference evidence="3 4" key="1">
    <citation type="submission" date="2022-05" db="EMBL/GenBank/DDBJ databases">
        <authorList>
            <consortium name="Genoscope - CEA"/>
            <person name="William W."/>
        </authorList>
    </citation>
    <scope>NUCLEOTIDE SEQUENCE [LARGE SCALE GENOMIC DNA]</scope>
</reference>
<dbReference type="AlphaFoldDB" id="A0AAU9Y181"/>
<comment type="caution">
    <text evidence="3">The sequence shown here is derived from an EMBL/GenBank/DDBJ whole genome shotgun (WGS) entry which is preliminary data.</text>
</comment>
<evidence type="ECO:0000313" key="3">
    <source>
        <dbReference type="EMBL" id="CAH3165556.1"/>
    </source>
</evidence>
<sequence length="343" mass="38383">MLVLMAVFSLFLSPTMACKAPDIIHVEIHQRVLLQSSLMQPENGMLIGWFSCPTHDCNNEWDRHWIADIYFREKINIENPHFDAHLNGTLLIKEVLPMYDGRYFIVRVQTDTGAEPNIYHLKVVQERPVLTLVSQQNIYVFEGMDVWMEAQVKAYPYPWVSLSRVLESNESVIQETSNVSSQIVMKIPSITKAHSGDYVLYTENTVGNDTVIVRVNVEGIPGRLSSPPPDTPTSLSSSGPGYIPASEAPNLIDPPPLDECSKYMKLTTALAIIIPLAVICFVLVSVLIISCCKTCNCHLNQSQLYNFKGRNKTGTSSCKRDTEASVNTVRYVKNSTANHAYSL</sequence>
<keyword evidence="1" id="KW-0472">Membrane</keyword>
<gene>
    <name evidence="3" type="ORF">PMEA_00003544</name>
</gene>
<dbReference type="InterPro" id="IPR036179">
    <property type="entry name" value="Ig-like_dom_sf"/>
</dbReference>
<evidence type="ECO:0000256" key="2">
    <source>
        <dbReference type="SAM" id="SignalP"/>
    </source>
</evidence>
<keyword evidence="2" id="KW-0732">Signal</keyword>
<evidence type="ECO:0000313" key="4">
    <source>
        <dbReference type="Proteomes" id="UP001159428"/>
    </source>
</evidence>
<dbReference type="EMBL" id="CALNXJ010000119">
    <property type="protein sequence ID" value="CAH3165556.1"/>
    <property type="molecule type" value="Genomic_DNA"/>
</dbReference>